<feature type="chain" id="PRO_5039614894" description="Secreted protein" evidence="1">
    <location>
        <begin position="26"/>
        <end position="81"/>
    </location>
</feature>
<comment type="caution">
    <text evidence="2">The sequence shown here is derived from an EMBL/GenBank/DDBJ whole genome shotgun (WGS) entry which is preliminary data.</text>
</comment>
<name>A0A9D5B662_PEA</name>
<dbReference type="Proteomes" id="UP001058974">
    <property type="component" value="Chromosome 2"/>
</dbReference>
<gene>
    <name evidence="2" type="ORF">KIW84_022061</name>
</gene>
<proteinExistence type="predicted"/>
<dbReference type="AlphaFoldDB" id="A0A9D5B662"/>
<dbReference type="Gramene" id="Psat02G0206100-T1">
    <property type="protein sequence ID" value="KAI5435488.1"/>
    <property type="gene ID" value="KIW84_022061"/>
</dbReference>
<sequence length="81" mass="9263">MTRRGKHLSSKRGIIMLLRVTLVTGVGRALMSKKITPCFIGLFQILHRLDDVQVRESLIVETLPLRIEDREVKHLRGDETA</sequence>
<reference evidence="2 3" key="1">
    <citation type="journal article" date="2022" name="Nat. Genet.">
        <title>Improved pea reference genome and pan-genome highlight genomic features and evolutionary characteristics.</title>
        <authorList>
            <person name="Yang T."/>
            <person name="Liu R."/>
            <person name="Luo Y."/>
            <person name="Hu S."/>
            <person name="Wang D."/>
            <person name="Wang C."/>
            <person name="Pandey M.K."/>
            <person name="Ge S."/>
            <person name="Xu Q."/>
            <person name="Li N."/>
            <person name="Li G."/>
            <person name="Huang Y."/>
            <person name="Saxena R.K."/>
            <person name="Ji Y."/>
            <person name="Li M."/>
            <person name="Yan X."/>
            <person name="He Y."/>
            <person name="Liu Y."/>
            <person name="Wang X."/>
            <person name="Xiang C."/>
            <person name="Varshney R.K."/>
            <person name="Ding H."/>
            <person name="Gao S."/>
            <person name="Zong X."/>
        </authorList>
    </citation>
    <scope>NUCLEOTIDE SEQUENCE [LARGE SCALE GENOMIC DNA]</scope>
    <source>
        <strain evidence="2 3">cv. Zhongwan 6</strain>
    </source>
</reference>
<dbReference type="EMBL" id="JAMSHJ010000002">
    <property type="protein sequence ID" value="KAI5435488.1"/>
    <property type="molecule type" value="Genomic_DNA"/>
</dbReference>
<feature type="signal peptide" evidence="1">
    <location>
        <begin position="1"/>
        <end position="25"/>
    </location>
</feature>
<protein>
    <recommendedName>
        <fullName evidence="4">Secreted protein</fullName>
    </recommendedName>
</protein>
<keyword evidence="3" id="KW-1185">Reference proteome</keyword>
<accession>A0A9D5B662</accession>
<keyword evidence="1" id="KW-0732">Signal</keyword>
<evidence type="ECO:0000313" key="2">
    <source>
        <dbReference type="EMBL" id="KAI5435488.1"/>
    </source>
</evidence>
<evidence type="ECO:0008006" key="4">
    <source>
        <dbReference type="Google" id="ProtNLM"/>
    </source>
</evidence>
<evidence type="ECO:0000313" key="3">
    <source>
        <dbReference type="Proteomes" id="UP001058974"/>
    </source>
</evidence>
<evidence type="ECO:0000256" key="1">
    <source>
        <dbReference type="SAM" id="SignalP"/>
    </source>
</evidence>
<organism evidence="2 3">
    <name type="scientific">Pisum sativum</name>
    <name type="common">Garden pea</name>
    <name type="synonym">Lathyrus oleraceus</name>
    <dbReference type="NCBI Taxonomy" id="3888"/>
    <lineage>
        <taxon>Eukaryota</taxon>
        <taxon>Viridiplantae</taxon>
        <taxon>Streptophyta</taxon>
        <taxon>Embryophyta</taxon>
        <taxon>Tracheophyta</taxon>
        <taxon>Spermatophyta</taxon>
        <taxon>Magnoliopsida</taxon>
        <taxon>eudicotyledons</taxon>
        <taxon>Gunneridae</taxon>
        <taxon>Pentapetalae</taxon>
        <taxon>rosids</taxon>
        <taxon>fabids</taxon>
        <taxon>Fabales</taxon>
        <taxon>Fabaceae</taxon>
        <taxon>Papilionoideae</taxon>
        <taxon>50 kb inversion clade</taxon>
        <taxon>NPAAA clade</taxon>
        <taxon>Hologalegina</taxon>
        <taxon>IRL clade</taxon>
        <taxon>Fabeae</taxon>
        <taxon>Lathyrus</taxon>
    </lineage>
</organism>